<dbReference type="InterPro" id="IPR013022">
    <property type="entry name" value="Xyl_isomerase-like_TIM-brl"/>
</dbReference>
<dbReference type="SUPFAM" id="SSF51658">
    <property type="entry name" value="Xylose isomerase-like"/>
    <property type="match status" value="1"/>
</dbReference>
<name>A0AAW7XGC8_9GAMM</name>
<keyword evidence="5" id="KW-1185">Reference proteome</keyword>
<sequence length="285" mass="32740">MKLDIFRTLWGVQTPIECLAGALKAKGFCGVESRFSEEKHERLHFRRVLEDEGLSFIGIIFTGSDVIPDQSETSAQHLERLARKLRDAHDLAPRFINVLPGNDRWSLTEQVDFFGKAQALAKDHNMLCSFETHRASSLYSPWVTMDLIRQLPDLQFTTDISHWVLVCERLLNSEQDDLSPFLERVHHIQARVGYDQGPQVPHPAAPEYAESLAFHQGIWESVWRQHLKKGYEKTTLTTEFGADGYLHHLPFTNVPVADLASLNDWMALTERQHFQEFLAHMHATQ</sequence>
<dbReference type="Pfam" id="PF01261">
    <property type="entry name" value="AP_endonuc_2"/>
    <property type="match status" value="1"/>
</dbReference>
<accession>A0AAW7XGC8</accession>
<reference evidence="2" key="1">
    <citation type="submission" date="2023-07" db="EMBL/GenBank/DDBJ databases">
        <title>Genome content predicts the carbon catabolic preferences of heterotrophic bacteria.</title>
        <authorList>
            <person name="Gralka M."/>
        </authorList>
    </citation>
    <scope>NUCLEOTIDE SEQUENCE</scope>
    <source>
        <strain evidence="3">5G01</strain>
        <strain evidence="2">I2M16</strain>
    </source>
</reference>
<evidence type="ECO:0000313" key="2">
    <source>
        <dbReference type="EMBL" id="MDO6452776.1"/>
    </source>
</evidence>
<feature type="domain" description="Xylose isomerase-like TIM barrel" evidence="1">
    <location>
        <begin position="22"/>
        <end position="239"/>
    </location>
</feature>
<dbReference type="InterPro" id="IPR036237">
    <property type="entry name" value="Xyl_isomerase-like_sf"/>
</dbReference>
<dbReference type="RefSeq" id="WP_290034536.1">
    <property type="nucleotide sequence ID" value="NZ_CAXHZV010000002.1"/>
</dbReference>
<comment type="caution">
    <text evidence="2">The sequence shown here is derived from an EMBL/GenBank/DDBJ whole genome shotgun (WGS) entry which is preliminary data.</text>
</comment>
<evidence type="ECO:0000313" key="3">
    <source>
        <dbReference type="EMBL" id="MDP2521586.1"/>
    </source>
</evidence>
<organism evidence="2 4">
    <name type="scientific">Neptunomonas phycophila</name>
    <dbReference type="NCBI Taxonomy" id="1572645"/>
    <lineage>
        <taxon>Bacteria</taxon>
        <taxon>Pseudomonadati</taxon>
        <taxon>Pseudomonadota</taxon>
        <taxon>Gammaproteobacteria</taxon>
        <taxon>Oceanospirillales</taxon>
        <taxon>Oceanospirillaceae</taxon>
        <taxon>Neptunomonas</taxon>
    </lineage>
</organism>
<proteinExistence type="predicted"/>
<dbReference type="Gene3D" id="3.20.20.150">
    <property type="entry name" value="Divalent-metal-dependent TIM barrel enzymes"/>
    <property type="match status" value="1"/>
</dbReference>
<gene>
    <name evidence="2" type="ORF">Q4490_04285</name>
    <name evidence="3" type="ORF">Q8W30_03290</name>
</gene>
<dbReference type="EMBL" id="JAUOPG010000002">
    <property type="protein sequence ID" value="MDO6452776.1"/>
    <property type="molecule type" value="Genomic_DNA"/>
</dbReference>
<protein>
    <submittedName>
        <fullName evidence="2">TIM barrel protein</fullName>
    </submittedName>
</protein>
<evidence type="ECO:0000313" key="5">
    <source>
        <dbReference type="Proteomes" id="UP001177341"/>
    </source>
</evidence>
<dbReference type="Proteomes" id="UP001169862">
    <property type="component" value="Unassembled WGS sequence"/>
</dbReference>
<dbReference type="Proteomes" id="UP001177341">
    <property type="component" value="Unassembled WGS sequence"/>
</dbReference>
<evidence type="ECO:0000259" key="1">
    <source>
        <dbReference type="Pfam" id="PF01261"/>
    </source>
</evidence>
<dbReference type="AlphaFoldDB" id="A0AAW7XGC8"/>
<evidence type="ECO:0000313" key="4">
    <source>
        <dbReference type="Proteomes" id="UP001169862"/>
    </source>
</evidence>
<dbReference type="EMBL" id="JAUYVO010000002">
    <property type="protein sequence ID" value="MDP2521586.1"/>
    <property type="molecule type" value="Genomic_DNA"/>
</dbReference>